<dbReference type="OrthoDB" id="1522996at2"/>
<dbReference type="CDD" id="cd00293">
    <property type="entry name" value="USP-like"/>
    <property type="match status" value="2"/>
</dbReference>
<dbReference type="PANTHER" id="PTHR46268:SF6">
    <property type="entry name" value="UNIVERSAL STRESS PROTEIN UP12"/>
    <property type="match status" value="1"/>
</dbReference>
<comment type="caution">
    <text evidence="3">The sequence shown here is derived from an EMBL/GenBank/DDBJ whole genome shotgun (WGS) entry which is preliminary data.</text>
</comment>
<keyword evidence="4" id="KW-1185">Reference proteome</keyword>
<organism evidence="3 4">
    <name type="scientific">Sediminitomix flava</name>
    <dbReference type="NCBI Taxonomy" id="379075"/>
    <lineage>
        <taxon>Bacteria</taxon>
        <taxon>Pseudomonadati</taxon>
        <taxon>Bacteroidota</taxon>
        <taxon>Cytophagia</taxon>
        <taxon>Cytophagales</taxon>
        <taxon>Flammeovirgaceae</taxon>
        <taxon>Sediminitomix</taxon>
    </lineage>
</organism>
<gene>
    <name evidence="3" type="ORF">BC781_10714</name>
</gene>
<sequence length="314" mass="35866">MKIIKHIVVGLDLSTMDKYLLNYAAFIFRRLGPEKISFIHVTPSFTLLEELQEIDDDEYEPLDVLIQNEMEEIIDAEFTPHVQGDIEKNIVVLEGETSEQFIRFSVKSDADLILLGKKSGLRGAGATLKQIISLSPCSVMLASELAPHSIDNILLPMNFSKHARLAFERANMLSKYFGAKYFMQYVNTEVSFNGLLQNQFFNNFNYDKSKFKEEVVKKAKEKFKSFLKKVEKTEDELPAIKFSVNTDGDPSYTIYRYAVKQKADLILLGAGIRSSYSNLFLDSVSEKLAGYDMTIPIYIVKDKERNLKKINSIF</sequence>
<dbReference type="Gene3D" id="3.40.50.620">
    <property type="entry name" value="HUPs"/>
    <property type="match status" value="2"/>
</dbReference>
<reference evidence="3 4" key="1">
    <citation type="submission" date="2018-03" db="EMBL/GenBank/DDBJ databases">
        <title>Genomic Encyclopedia of Archaeal and Bacterial Type Strains, Phase II (KMG-II): from individual species to whole genera.</title>
        <authorList>
            <person name="Goeker M."/>
        </authorList>
    </citation>
    <scope>NUCLEOTIDE SEQUENCE [LARGE SCALE GENOMIC DNA]</scope>
    <source>
        <strain evidence="3 4">DSM 28229</strain>
    </source>
</reference>
<dbReference type="SUPFAM" id="SSF52402">
    <property type="entry name" value="Adenine nucleotide alpha hydrolases-like"/>
    <property type="match status" value="2"/>
</dbReference>
<accession>A0A315ZT75</accession>
<protein>
    <submittedName>
        <fullName evidence="3">Nucleotide-binding universal stress UspA family protein</fullName>
    </submittedName>
</protein>
<dbReference type="PANTHER" id="PTHR46268">
    <property type="entry name" value="STRESS RESPONSE PROTEIN NHAX"/>
    <property type="match status" value="1"/>
</dbReference>
<name>A0A315ZT75_SEDFL</name>
<proteinExistence type="inferred from homology"/>
<evidence type="ECO:0000313" key="4">
    <source>
        <dbReference type="Proteomes" id="UP000245535"/>
    </source>
</evidence>
<dbReference type="InterPro" id="IPR014729">
    <property type="entry name" value="Rossmann-like_a/b/a_fold"/>
</dbReference>
<dbReference type="InterPro" id="IPR006016">
    <property type="entry name" value="UspA"/>
</dbReference>
<feature type="domain" description="UspA" evidence="2">
    <location>
        <begin position="151"/>
        <end position="289"/>
    </location>
</feature>
<dbReference type="AlphaFoldDB" id="A0A315ZT75"/>
<feature type="domain" description="UspA" evidence="2">
    <location>
        <begin position="5"/>
        <end position="141"/>
    </location>
</feature>
<evidence type="ECO:0000259" key="2">
    <source>
        <dbReference type="Pfam" id="PF00582"/>
    </source>
</evidence>
<dbReference type="Pfam" id="PF00582">
    <property type="entry name" value="Usp"/>
    <property type="match status" value="2"/>
</dbReference>
<comment type="similarity">
    <text evidence="1">Belongs to the universal stress protein A family.</text>
</comment>
<evidence type="ECO:0000256" key="1">
    <source>
        <dbReference type="ARBA" id="ARBA00008791"/>
    </source>
</evidence>
<evidence type="ECO:0000313" key="3">
    <source>
        <dbReference type="EMBL" id="PWJ38424.1"/>
    </source>
</evidence>
<dbReference type="RefSeq" id="WP_109621483.1">
    <property type="nucleotide sequence ID" value="NZ_QGDO01000007.1"/>
</dbReference>
<dbReference type="Proteomes" id="UP000245535">
    <property type="component" value="Unassembled WGS sequence"/>
</dbReference>
<dbReference type="EMBL" id="QGDO01000007">
    <property type="protein sequence ID" value="PWJ38424.1"/>
    <property type="molecule type" value="Genomic_DNA"/>
</dbReference>